<dbReference type="Proteomes" id="UP001604277">
    <property type="component" value="Unassembled WGS sequence"/>
</dbReference>
<gene>
    <name evidence="1" type="ORF">Fot_24845</name>
</gene>
<dbReference type="AlphaFoldDB" id="A0ABD1U7I5"/>
<evidence type="ECO:0000313" key="2">
    <source>
        <dbReference type="Proteomes" id="UP001604277"/>
    </source>
</evidence>
<comment type="caution">
    <text evidence="1">The sequence shown here is derived from an EMBL/GenBank/DDBJ whole genome shotgun (WGS) entry which is preliminary data.</text>
</comment>
<sequence>MKAREFFKALERENEVRSEYPRGSYLFHSLEDLKLRSKGQLEELNSGRGFLEQHGDMLDLEGAEAAKVILVVGIMTLHSFGEGSGVGISFAGSKGLSQGILVTLAISVHNIPEGPIVAVPSFISTDAFNKFLPFATGFAAGCMNWMVIAEVLPNGFEEASPSHVTSAATLSGAFMEALGAVFEHLSHNYKSIAWWNSLVAFALTIRLQHALPTGVASGIAFVLDA</sequence>
<dbReference type="PANTHER" id="PTHR11040:SF70">
    <property type="entry name" value="OS05G0316100 PROTEIN"/>
    <property type="match status" value="1"/>
</dbReference>
<protein>
    <submittedName>
        <fullName evidence="1">Zinc transporter</fullName>
    </submittedName>
</protein>
<dbReference type="EMBL" id="JBFOLJ010000007">
    <property type="protein sequence ID" value="KAL2520922.1"/>
    <property type="molecule type" value="Genomic_DNA"/>
</dbReference>
<keyword evidence="2" id="KW-1185">Reference proteome</keyword>
<proteinExistence type="predicted"/>
<accession>A0ABD1U7I5</accession>
<dbReference type="PANTHER" id="PTHR11040">
    <property type="entry name" value="ZINC/IRON TRANSPORTER"/>
    <property type="match status" value="1"/>
</dbReference>
<name>A0ABD1U7I5_9LAMI</name>
<evidence type="ECO:0000313" key="1">
    <source>
        <dbReference type="EMBL" id="KAL2520922.1"/>
    </source>
</evidence>
<organism evidence="1 2">
    <name type="scientific">Forsythia ovata</name>
    <dbReference type="NCBI Taxonomy" id="205694"/>
    <lineage>
        <taxon>Eukaryota</taxon>
        <taxon>Viridiplantae</taxon>
        <taxon>Streptophyta</taxon>
        <taxon>Embryophyta</taxon>
        <taxon>Tracheophyta</taxon>
        <taxon>Spermatophyta</taxon>
        <taxon>Magnoliopsida</taxon>
        <taxon>eudicotyledons</taxon>
        <taxon>Gunneridae</taxon>
        <taxon>Pentapetalae</taxon>
        <taxon>asterids</taxon>
        <taxon>lamiids</taxon>
        <taxon>Lamiales</taxon>
        <taxon>Oleaceae</taxon>
        <taxon>Forsythieae</taxon>
        <taxon>Forsythia</taxon>
    </lineage>
</organism>
<reference evidence="2" key="1">
    <citation type="submission" date="2024-07" db="EMBL/GenBank/DDBJ databases">
        <title>Two chromosome-level genome assemblies of Korean endemic species Abeliophyllum distichum and Forsythia ovata (Oleaceae).</title>
        <authorList>
            <person name="Jang H."/>
        </authorList>
    </citation>
    <scope>NUCLEOTIDE SEQUENCE [LARGE SCALE GENOMIC DNA]</scope>
</reference>